<keyword evidence="13" id="KW-0862">Zinc</keyword>
<dbReference type="GO" id="GO:0070475">
    <property type="term" value="P:rRNA base methylation"/>
    <property type="evidence" value="ECO:0007669"/>
    <property type="project" value="TreeGrafter"/>
</dbReference>
<evidence type="ECO:0000256" key="14">
    <source>
        <dbReference type="ARBA" id="ARBA00025699"/>
    </source>
</evidence>
<keyword evidence="9 16" id="KW-0489">Methyltransferase</keyword>
<evidence type="ECO:0000256" key="5">
    <source>
        <dbReference type="ARBA" id="ARBA00012328"/>
    </source>
</evidence>
<evidence type="ECO:0000259" key="17">
    <source>
        <dbReference type="Pfam" id="PF04452"/>
    </source>
</evidence>
<protein>
    <recommendedName>
        <fullName evidence="6 16">Ribosomal RNA small subunit methyltransferase E</fullName>
        <ecNumber evidence="5 16">2.1.1.193</ecNumber>
    </recommendedName>
</protein>
<evidence type="ECO:0000256" key="7">
    <source>
        <dbReference type="ARBA" id="ARBA00022490"/>
    </source>
</evidence>
<evidence type="ECO:0000256" key="1">
    <source>
        <dbReference type="ARBA" id="ARBA00001947"/>
    </source>
</evidence>
<dbReference type="NCBIfam" id="NF008701">
    <property type="entry name" value="PRK11713.5-5"/>
    <property type="match status" value="1"/>
</dbReference>
<dbReference type="CDD" id="cd18084">
    <property type="entry name" value="RsmE-like"/>
    <property type="match status" value="1"/>
</dbReference>
<evidence type="ECO:0000256" key="3">
    <source>
        <dbReference type="ARBA" id="ARBA00005528"/>
    </source>
</evidence>
<sequence>MYKFFINVKQNDCFILNEAQQRHLKVLRIKKENILINYQNEFYECEYIFPNKAKIIKKLDINHEINLNIIAAIPLIKKEHFEFALQKTTELGVNEIIPFVSEYTDKSNLNVMQNKSRLEKIILEASQQSFRNKIPKLLPLHTFNQILDYPYQKIIAYEKQDKSEKFDNLSFEKTLICIVGPEGGFNFNEIKKALEKNAKIVSLTKSILRSETALIYMLSKLNK</sequence>
<dbReference type="GO" id="GO:0070042">
    <property type="term" value="F:rRNA (uridine-N3-)-methyltransferase activity"/>
    <property type="evidence" value="ECO:0007669"/>
    <property type="project" value="TreeGrafter"/>
</dbReference>
<evidence type="ECO:0000256" key="6">
    <source>
        <dbReference type="ARBA" id="ARBA00013673"/>
    </source>
</evidence>
<evidence type="ECO:0000256" key="2">
    <source>
        <dbReference type="ARBA" id="ARBA00004496"/>
    </source>
</evidence>
<dbReference type="SUPFAM" id="SSF75217">
    <property type="entry name" value="alpha/beta knot"/>
    <property type="match status" value="1"/>
</dbReference>
<keyword evidence="18" id="KW-0614">Plasmid</keyword>
<gene>
    <name evidence="18" type="primary">rsmE</name>
    <name evidence="18" type="ORF">NCTC10113_01044</name>
</gene>
<evidence type="ECO:0000256" key="11">
    <source>
        <dbReference type="ARBA" id="ARBA00022691"/>
    </source>
</evidence>
<accession>A0A448ZY27</accession>
<dbReference type="InterPro" id="IPR029026">
    <property type="entry name" value="tRNA_m1G_MTases_N"/>
</dbReference>
<dbReference type="AlphaFoldDB" id="A0A448ZY27"/>
<comment type="subcellular location">
    <subcellularLocation>
        <location evidence="2 16">Cytoplasm</location>
    </subcellularLocation>
</comment>
<evidence type="ECO:0000256" key="4">
    <source>
        <dbReference type="ARBA" id="ARBA00005988"/>
    </source>
</evidence>
<dbReference type="NCBIfam" id="TIGR00046">
    <property type="entry name" value="RsmE family RNA methyltransferase"/>
    <property type="match status" value="1"/>
</dbReference>
<proteinExistence type="inferred from homology"/>
<evidence type="ECO:0000256" key="13">
    <source>
        <dbReference type="ARBA" id="ARBA00022833"/>
    </source>
</evidence>
<keyword evidence="7 16" id="KW-0963">Cytoplasm</keyword>
<dbReference type="InterPro" id="IPR057247">
    <property type="entry name" value="CARBOXYPEPT_ZN_2"/>
</dbReference>
<keyword evidence="11 16" id="KW-0949">S-adenosyl-L-methionine</keyword>
<comment type="similarity">
    <text evidence="4">Belongs to the peptidase M14 family.</text>
</comment>
<dbReference type="PROSITE" id="PS00133">
    <property type="entry name" value="CARBOXYPEPT_ZN_2"/>
    <property type="match status" value="1"/>
</dbReference>
<dbReference type="PANTHER" id="PTHR30027">
    <property type="entry name" value="RIBOSOMAL RNA SMALL SUBUNIT METHYLTRANSFERASE E"/>
    <property type="match status" value="1"/>
</dbReference>
<dbReference type="GO" id="GO:0005737">
    <property type="term" value="C:cytoplasm"/>
    <property type="evidence" value="ECO:0007669"/>
    <property type="project" value="UniProtKB-SubCell"/>
</dbReference>
<keyword evidence="8 16" id="KW-0698">rRNA processing</keyword>
<reference evidence="18" key="1">
    <citation type="submission" date="2019-01" db="EMBL/GenBank/DDBJ databases">
        <authorList>
            <consortium name="Pathogen Informatics"/>
        </authorList>
    </citation>
    <scope>NUCLEOTIDE SEQUENCE [LARGE SCALE GENOMIC DNA]</scope>
    <source>
        <strain evidence="18">NCTC10113</strain>
    </source>
</reference>
<comment type="cofactor">
    <cofactor evidence="1">
        <name>Zn(2+)</name>
        <dbReference type="ChEBI" id="CHEBI:29105"/>
    </cofactor>
</comment>
<dbReference type="EMBL" id="LR214939">
    <property type="protein sequence ID" value="VEU56157.1"/>
    <property type="molecule type" value="Genomic_DNA"/>
</dbReference>
<dbReference type="InterPro" id="IPR029028">
    <property type="entry name" value="Alpha/beta_knot_MTases"/>
</dbReference>
<comment type="similarity">
    <text evidence="3 16">Belongs to the RNA methyltransferase RsmE family.</text>
</comment>
<dbReference type="PIRSF" id="PIRSF015601">
    <property type="entry name" value="MTase_slr0722"/>
    <property type="match status" value="1"/>
</dbReference>
<evidence type="ECO:0000256" key="10">
    <source>
        <dbReference type="ARBA" id="ARBA00022679"/>
    </source>
</evidence>
<keyword evidence="10 16" id="KW-0808">Transferase</keyword>
<dbReference type="EC" id="2.1.1.193" evidence="5 16"/>
<dbReference type="PANTHER" id="PTHR30027:SF3">
    <property type="entry name" value="16S RRNA (URACIL(1498)-N(3))-METHYLTRANSFERASE"/>
    <property type="match status" value="1"/>
</dbReference>
<evidence type="ECO:0000256" key="16">
    <source>
        <dbReference type="PIRNR" id="PIRNR015601"/>
    </source>
</evidence>
<evidence type="ECO:0000256" key="8">
    <source>
        <dbReference type="ARBA" id="ARBA00022552"/>
    </source>
</evidence>
<name>A0A448ZY27_METSV</name>
<dbReference type="Gene3D" id="3.40.1280.10">
    <property type="match status" value="1"/>
</dbReference>
<feature type="domain" description="Ribosomal RNA small subunit methyltransferase E methyltransferase" evidence="17">
    <location>
        <begin position="64"/>
        <end position="221"/>
    </location>
</feature>
<geneLocation type="plasmid" evidence="18">
    <name>2</name>
</geneLocation>
<keyword evidence="12" id="KW-0479">Metal-binding</keyword>
<evidence type="ECO:0000256" key="9">
    <source>
        <dbReference type="ARBA" id="ARBA00022603"/>
    </source>
</evidence>
<dbReference type="RefSeq" id="WP_024544028.1">
    <property type="nucleotide sequence ID" value="NZ_LR214938.2"/>
</dbReference>
<organism evidence="18">
    <name type="scientific">Metamycoplasma salivarium</name>
    <name type="common">Mycoplasma salivarium</name>
    <dbReference type="NCBI Taxonomy" id="2124"/>
    <lineage>
        <taxon>Bacteria</taxon>
        <taxon>Bacillati</taxon>
        <taxon>Mycoplasmatota</taxon>
        <taxon>Mycoplasmoidales</taxon>
        <taxon>Metamycoplasmataceae</taxon>
        <taxon>Metamycoplasma</taxon>
    </lineage>
</organism>
<comment type="catalytic activity">
    <reaction evidence="15 16">
        <text>uridine(1498) in 16S rRNA + S-adenosyl-L-methionine = N(3)-methyluridine(1498) in 16S rRNA + S-adenosyl-L-homocysteine + H(+)</text>
        <dbReference type="Rhea" id="RHEA:42920"/>
        <dbReference type="Rhea" id="RHEA-COMP:10283"/>
        <dbReference type="Rhea" id="RHEA-COMP:10284"/>
        <dbReference type="ChEBI" id="CHEBI:15378"/>
        <dbReference type="ChEBI" id="CHEBI:57856"/>
        <dbReference type="ChEBI" id="CHEBI:59789"/>
        <dbReference type="ChEBI" id="CHEBI:65315"/>
        <dbReference type="ChEBI" id="CHEBI:74502"/>
        <dbReference type="EC" id="2.1.1.193"/>
    </reaction>
</comment>
<evidence type="ECO:0000256" key="15">
    <source>
        <dbReference type="ARBA" id="ARBA00047944"/>
    </source>
</evidence>
<dbReference type="InterPro" id="IPR006700">
    <property type="entry name" value="RsmE"/>
</dbReference>
<dbReference type="GO" id="GO:0046872">
    <property type="term" value="F:metal ion binding"/>
    <property type="evidence" value="ECO:0007669"/>
    <property type="project" value="UniProtKB-KW"/>
</dbReference>
<dbReference type="InterPro" id="IPR046886">
    <property type="entry name" value="RsmE_MTase_dom"/>
</dbReference>
<evidence type="ECO:0000313" key="18">
    <source>
        <dbReference type="EMBL" id="VEU56157.1"/>
    </source>
</evidence>
<evidence type="ECO:0000256" key="12">
    <source>
        <dbReference type="ARBA" id="ARBA00022723"/>
    </source>
</evidence>
<dbReference type="Pfam" id="PF04452">
    <property type="entry name" value="Methyltrans_RNA"/>
    <property type="match status" value="1"/>
</dbReference>
<comment type="function">
    <text evidence="14 16">Specifically methylates the N3 position of the uracil ring of uridine 1498 (m3U1498) in 16S rRNA. Acts on the fully assembled 30S ribosomal subunit.</text>
</comment>